<dbReference type="Proteomes" id="UP000434172">
    <property type="component" value="Unassembled WGS sequence"/>
</dbReference>
<gene>
    <name evidence="1" type="ORF">GQ607_016904</name>
</gene>
<sequence>KLSKATLDNLIYKTKVNKIKSFKYSNFLYTTKKTLLKFTLKYLLKIANKYNILKLYSFKINIKIVKVINNNPNTYKYLISFFKIAKVTKGVSKLGKVNLIIRV</sequence>
<protein>
    <submittedName>
        <fullName evidence="1">Uncharacterized protein</fullName>
    </submittedName>
</protein>
<proteinExistence type="predicted"/>
<keyword evidence="2" id="KW-1185">Reference proteome</keyword>
<name>A0A8H3VWY2_9PEZI</name>
<dbReference type="EMBL" id="WOWK01000182">
    <property type="protein sequence ID" value="KAF0315885.1"/>
    <property type="molecule type" value="Genomic_DNA"/>
</dbReference>
<evidence type="ECO:0000313" key="1">
    <source>
        <dbReference type="EMBL" id="KAF0315885.1"/>
    </source>
</evidence>
<organism evidence="1 2">
    <name type="scientific">Colletotrichum asianum</name>
    <dbReference type="NCBI Taxonomy" id="702518"/>
    <lineage>
        <taxon>Eukaryota</taxon>
        <taxon>Fungi</taxon>
        <taxon>Dikarya</taxon>
        <taxon>Ascomycota</taxon>
        <taxon>Pezizomycotina</taxon>
        <taxon>Sordariomycetes</taxon>
        <taxon>Hypocreomycetidae</taxon>
        <taxon>Glomerellales</taxon>
        <taxon>Glomerellaceae</taxon>
        <taxon>Colletotrichum</taxon>
        <taxon>Colletotrichum gloeosporioides species complex</taxon>
    </lineage>
</organism>
<dbReference type="AlphaFoldDB" id="A0A8H3VWY2"/>
<accession>A0A8H3VWY2</accession>
<reference evidence="1 2" key="1">
    <citation type="submission" date="2019-12" db="EMBL/GenBank/DDBJ databases">
        <title>A genome sequence resource for the geographically widespread anthracnose pathogen Colletotrichum asianum.</title>
        <authorList>
            <person name="Meng Y."/>
        </authorList>
    </citation>
    <scope>NUCLEOTIDE SEQUENCE [LARGE SCALE GENOMIC DNA]</scope>
    <source>
        <strain evidence="1 2">ICMP 18580</strain>
    </source>
</reference>
<feature type="non-terminal residue" evidence="1">
    <location>
        <position position="1"/>
    </location>
</feature>
<comment type="caution">
    <text evidence="1">The sequence shown here is derived from an EMBL/GenBank/DDBJ whole genome shotgun (WGS) entry which is preliminary data.</text>
</comment>
<evidence type="ECO:0000313" key="2">
    <source>
        <dbReference type="Proteomes" id="UP000434172"/>
    </source>
</evidence>